<sequence>MNDFSLLPECEERLLQKTKAHLGDKEYWYERFESLSFQEEALLRSAFKDLKAREMISCPWADNAPHLLRILIKGDSYFELKDEWKKEKQRESRKTWAIGLLAAFGGLALTIIAQLIIRWMG</sequence>
<gene>
    <name evidence="3" type="ORF">ELLFYP107_00336</name>
    <name evidence="2" type="ORF">GO726_06580</name>
</gene>
<organism evidence="3">
    <name type="scientific">Eggerthella lenta</name>
    <name type="common">Eubacterium lentum</name>
    <dbReference type="NCBI Taxonomy" id="84112"/>
    <lineage>
        <taxon>Bacteria</taxon>
        <taxon>Bacillati</taxon>
        <taxon>Actinomycetota</taxon>
        <taxon>Coriobacteriia</taxon>
        <taxon>Eggerthellales</taxon>
        <taxon>Eggerthellaceae</taxon>
        <taxon>Eggerthella</taxon>
    </lineage>
</organism>
<evidence type="ECO:0000313" key="2">
    <source>
        <dbReference type="EMBL" id="MVN32833.1"/>
    </source>
</evidence>
<dbReference type="EMBL" id="CACRTT010000023">
    <property type="protein sequence ID" value="VYU37961.1"/>
    <property type="molecule type" value="Genomic_DNA"/>
</dbReference>
<dbReference type="EMBL" id="WPOM01000010">
    <property type="protein sequence ID" value="MVN32833.1"/>
    <property type="molecule type" value="Genomic_DNA"/>
</dbReference>
<evidence type="ECO:0000256" key="1">
    <source>
        <dbReference type="SAM" id="Phobius"/>
    </source>
</evidence>
<keyword evidence="1" id="KW-0472">Membrane</keyword>
<feature type="transmembrane region" description="Helical" evidence="1">
    <location>
        <begin position="95"/>
        <end position="117"/>
    </location>
</feature>
<reference evidence="3" key="2">
    <citation type="submission" date="2019-11" db="EMBL/GenBank/DDBJ databases">
        <authorList>
            <person name="Feng L."/>
        </authorList>
    </citation>
    <scope>NUCLEOTIDE SEQUENCE</scope>
    <source>
        <strain evidence="3">ElentaLFYP107</strain>
    </source>
</reference>
<reference evidence="2 4" key="1">
    <citation type="submission" date="2019-11" db="EMBL/GenBank/DDBJ databases">
        <title>Whole genome shotgun sequencing (WGS) data from Adlercreutzia equolifaciens ResAG-91, Eggerthella lenta MRI-F36, MRI-F37, MRI-F40, ResAG-49, ResAG-88, ResAG-121, ResAG-145, and Gordonibacter sp. ResAG-5, ResAG-26, ResAG-43, ResAG-50, ResAG-59.</title>
        <authorList>
            <person name="Stoll D.A."/>
            <person name="Danylec N."/>
            <person name="Franz C.M.A.P."/>
            <person name="Huch M."/>
        </authorList>
    </citation>
    <scope>NUCLEOTIDE SEQUENCE [LARGE SCALE GENOMIC DNA]</scope>
    <source>
        <strain evidence="2 4">ResAG-88</strain>
    </source>
</reference>
<name>A0A6N3EGY6_EGGLN</name>
<proteinExistence type="predicted"/>
<dbReference type="AlphaFoldDB" id="A0A6N3EGY6"/>
<dbReference type="RefSeq" id="WP_021410393.1">
    <property type="nucleotide sequence ID" value="NZ_CACRTT010000023.1"/>
</dbReference>
<accession>A0A6N3EGY6</accession>
<evidence type="ECO:0000313" key="3">
    <source>
        <dbReference type="EMBL" id="VYU37961.1"/>
    </source>
</evidence>
<keyword evidence="1" id="KW-1133">Transmembrane helix</keyword>
<keyword evidence="1" id="KW-0812">Transmembrane</keyword>
<evidence type="ECO:0000313" key="4">
    <source>
        <dbReference type="Proteomes" id="UP000436429"/>
    </source>
</evidence>
<protein>
    <submittedName>
        <fullName evidence="3">Uncharacterized protein</fullName>
    </submittedName>
</protein>
<dbReference type="Proteomes" id="UP000436429">
    <property type="component" value="Unassembled WGS sequence"/>
</dbReference>